<name>A0A2B7XYE0_9EURO</name>
<organism evidence="3 4">
    <name type="scientific">Helicocarpus griseus UAMH5409</name>
    <dbReference type="NCBI Taxonomy" id="1447875"/>
    <lineage>
        <taxon>Eukaryota</taxon>
        <taxon>Fungi</taxon>
        <taxon>Dikarya</taxon>
        <taxon>Ascomycota</taxon>
        <taxon>Pezizomycotina</taxon>
        <taxon>Eurotiomycetes</taxon>
        <taxon>Eurotiomycetidae</taxon>
        <taxon>Onygenales</taxon>
        <taxon>Ajellomycetaceae</taxon>
        <taxon>Helicocarpus</taxon>
    </lineage>
</organism>
<feature type="compositionally biased region" description="Polar residues" evidence="1">
    <location>
        <begin position="131"/>
        <end position="140"/>
    </location>
</feature>
<dbReference type="GO" id="GO:0005739">
    <property type="term" value="C:mitochondrion"/>
    <property type="evidence" value="ECO:0007669"/>
    <property type="project" value="TreeGrafter"/>
</dbReference>
<dbReference type="Pfam" id="PF09791">
    <property type="entry name" value="Oxidored-like"/>
    <property type="match status" value="1"/>
</dbReference>
<gene>
    <name evidence="3" type="ORF">AJ79_03581</name>
</gene>
<sequence>MEQLSLLLRQQLRHRGTVCACCSHRIITPNPPLPATTTPATATRRRHVHSTPAPGRQAATGPAQKKQNDDINRGTSDDFRQAHSLQGYYLDILSPTYRSHPARRTRSLLPEERKAQEQPPPTTPESEAQSQPQPSLSDAQSPAEKMSIVFGTRLAGPGYSPHANASGRYDPGSRAPESTWRTVNGVPIPPRPLEPDNCCMSGCVHCVWDDFRDEVEAWAERVREARKRRKKEEAVAQGKEGRKGKKAKGKGRKEDVVLGDMRQNPRKEVQSAAMSMDDDGGGSETNWSLEEVKAGAGEEEEDLFVGIPVGIREFMKTEKKLKEKKRAGEGGKSKSTASQTV</sequence>
<evidence type="ECO:0000313" key="4">
    <source>
        <dbReference type="Proteomes" id="UP000223968"/>
    </source>
</evidence>
<dbReference type="PANTHER" id="PTHR21193:SF3">
    <property type="entry name" value="OXIDOREDUCTASE-LIKE DOMAIN-CONTAINING PROTEIN 1"/>
    <property type="match status" value="1"/>
</dbReference>
<dbReference type="OrthoDB" id="10064411at2759"/>
<dbReference type="InterPro" id="IPR039251">
    <property type="entry name" value="OXLD1"/>
</dbReference>
<feature type="region of interest" description="Disordered" evidence="1">
    <location>
        <begin position="320"/>
        <end position="341"/>
    </location>
</feature>
<dbReference type="STRING" id="1447875.A0A2B7XYE0"/>
<dbReference type="Proteomes" id="UP000223968">
    <property type="component" value="Unassembled WGS sequence"/>
</dbReference>
<evidence type="ECO:0000259" key="2">
    <source>
        <dbReference type="Pfam" id="PF09791"/>
    </source>
</evidence>
<comment type="caution">
    <text evidence="3">The sequence shown here is derived from an EMBL/GenBank/DDBJ whole genome shotgun (WGS) entry which is preliminary data.</text>
</comment>
<dbReference type="EMBL" id="PDNB01000044">
    <property type="protein sequence ID" value="PGH13588.1"/>
    <property type="molecule type" value="Genomic_DNA"/>
</dbReference>
<proteinExistence type="predicted"/>
<feature type="compositionally biased region" description="Basic and acidic residues" evidence="1">
    <location>
        <begin position="320"/>
        <end position="332"/>
    </location>
</feature>
<protein>
    <recommendedName>
        <fullName evidence="2">Oxidoreductase-like domain-containing protein</fullName>
    </recommendedName>
</protein>
<evidence type="ECO:0000256" key="1">
    <source>
        <dbReference type="SAM" id="MobiDB-lite"/>
    </source>
</evidence>
<reference evidence="3 4" key="1">
    <citation type="submission" date="2017-10" db="EMBL/GenBank/DDBJ databases">
        <title>Comparative genomics in systemic dimorphic fungi from Ajellomycetaceae.</title>
        <authorList>
            <person name="Munoz J.F."/>
            <person name="Mcewen J.G."/>
            <person name="Clay O.K."/>
            <person name="Cuomo C.A."/>
        </authorList>
    </citation>
    <scope>NUCLEOTIDE SEQUENCE [LARGE SCALE GENOMIC DNA]</scope>
    <source>
        <strain evidence="3 4">UAMH5409</strain>
    </source>
</reference>
<feature type="domain" description="Oxidoreductase-like" evidence="2">
    <location>
        <begin position="182"/>
        <end position="226"/>
    </location>
</feature>
<keyword evidence="4" id="KW-1185">Reference proteome</keyword>
<feature type="region of interest" description="Disordered" evidence="1">
    <location>
        <begin position="159"/>
        <end position="188"/>
    </location>
</feature>
<feature type="compositionally biased region" description="Basic and acidic residues" evidence="1">
    <location>
        <begin position="66"/>
        <end position="77"/>
    </location>
</feature>
<feature type="region of interest" description="Disordered" evidence="1">
    <location>
        <begin position="227"/>
        <end position="295"/>
    </location>
</feature>
<dbReference type="PANTHER" id="PTHR21193">
    <property type="entry name" value="OXIDOREDUCTASE-LIKE DOMAIN-CONTAINING PROTEIN 1"/>
    <property type="match status" value="1"/>
</dbReference>
<feature type="region of interest" description="Disordered" evidence="1">
    <location>
        <begin position="28"/>
        <end position="77"/>
    </location>
</feature>
<feature type="region of interest" description="Disordered" evidence="1">
    <location>
        <begin position="100"/>
        <end position="143"/>
    </location>
</feature>
<accession>A0A2B7XYE0</accession>
<dbReference type="InterPro" id="IPR019180">
    <property type="entry name" value="Oxidoreductase-like_N"/>
</dbReference>
<dbReference type="AlphaFoldDB" id="A0A2B7XYE0"/>
<feature type="compositionally biased region" description="Basic residues" evidence="1">
    <location>
        <begin position="242"/>
        <end position="251"/>
    </location>
</feature>
<evidence type="ECO:0000313" key="3">
    <source>
        <dbReference type="EMBL" id="PGH13588.1"/>
    </source>
</evidence>